<reference evidence="4 5" key="1">
    <citation type="submission" date="2010-03" db="EMBL/GenBank/DDBJ databases">
        <title>The genome sequence of Clostridiales sp. SSC/2.</title>
        <authorList>
            <consortium name="metaHIT consortium -- http://www.metahit.eu/"/>
            <person name="Pajon A."/>
            <person name="Turner K."/>
            <person name="Parkhill J."/>
            <person name="Duncan S."/>
            <person name="Flint H."/>
        </authorList>
    </citation>
    <scope>NUCLEOTIDE SEQUENCE [LARGE SCALE GENOMIC DNA]</scope>
    <source>
        <strain evidence="4 5">SSC/2</strain>
    </source>
</reference>
<reference evidence="4 5" key="2">
    <citation type="submission" date="2010-03" db="EMBL/GenBank/DDBJ databases">
        <authorList>
            <person name="Pajon A."/>
        </authorList>
    </citation>
    <scope>NUCLEOTIDE SEQUENCE [LARGE SCALE GENOMIC DNA]</scope>
    <source>
        <strain evidence="4 5">SSC/2</strain>
    </source>
</reference>
<evidence type="ECO:0000256" key="2">
    <source>
        <dbReference type="ARBA" id="ARBA00022679"/>
    </source>
</evidence>
<dbReference type="AlphaFoldDB" id="D4MVH1"/>
<name>D4MVH1_ANAHA</name>
<dbReference type="Gene3D" id="3.90.550.10">
    <property type="entry name" value="Spore Coat Polysaccharide Biosynthesis Protein SpsA, Chain A"/>
    <property type="match status" value="1"/>
</dbReference>
<protein>
    <submittedName>
        <fullName evidence="4">Glycosyltransferases involved in cell wall biogenesis</fullName>
    </submittedName>
</protein>
<dbReference type="SUPFAM" id="SSF53448">
    <property type="entry name" value="Nucleotide-diphospho-sugar transferases"/>
    <property type="match status" value="1"/>
</dbReference>
<dbReference type="CAZy" id="GT2">
    <property type="family name" value="Glycosyltransferase Family 2"/>
</dbReference>
<proteinExistence type="predicted"/>
<evidence type="ECO:0000259" key="3">
    <source>
        <dbReference type="Pfam" id="PF00535"/>
    </source>
</evidence>
<gene>
    <name evidence="4" type="ORF">CL2_25530</name>
</gene>
<dbReference type="InterPro" id="IPR001173">
    <property type="entry name" value="Glyco_trans_2-like"/>
</dbReference>
<dbReference type="RefSeq" id="WP_008394359.1">
    <property type="nucleotide sequence ID" value="NC_021016.1"/>
</dbReference>
<feature type="domain" description="Glycosyltransferase 2-like" evidence="3">
    <location>
        <begin position="10"/>
        <end position="128"/>
    </location>
</feature>
<dbReference type="EMBL" id="FP929061">
    <property type="protein sequence ID" value="CBL39387.1"/>
    <property type="molecule type" value="Genomic_DNA"/>
</dbReference>
<accession>D4MVH1</accession>
<dbReference type="PATRIC" id="fig|245018.3.peg.2843"/>
<dbReference type="InterPro" id="IPR029044">
    <property type="entry name" value="Nucleotide-diphossugar_trans"/>
</dbReference>
<evidence type="ECO:0000313" key="4">
    <source>
        <dbReference type="EMBL" id="CBL39387.1"/>
    </source>
</evidence>
<evidence type="ECO:0000256" key="1">
    <source>
        <dbReference type="ARBA" id="ARBA00022676"/>
    </source>
</evidence>
<dbReference type="GO" id="GO:0016757">
    <property type="term" value="F:glycosyltransferase activity"/>
    <property type="evidence" value="ECO:0007669"/>
    <property type="project" value="UniProtKB-KW"/>
</dbReference>
<keyword evidence="1" id="KW-0328">Glycosyltransferase</keyword>
<dbReference type="KEGG" id="bprl:CL2_25530"/>
<keyword evidence="2 4" id="KW-0808">Transferase</keyword>
<organism evidence="4 5">
    <name type="scientific">Anaerostipes hadrus</name>
    <dbReference type="NCBI Taxonomy" id="649756"/>
    <lineage>
        <taxon>Bacteria</taxon>
        <taxon>Bacillati</taxon>
        <taxon>Bacillota</taxon>
        <taxon>Clostridia</taxon>
        <taxon>Lachnospirales</taxon>
        <taxon>Lachnospiraceae</taxon>
        <taxon>Anaerostipes</taxon>
    </lineage>
</organism>
<dbReference type="Pfam" id="PF00535">
    <property type="entry name" value="Glycos_transf_2"/>
    <property type="match status" value="1"/>
</dbReference>
<dbReference type="CDD" id="cd00761">
    <property type="entry name" value="Glyco_tranf_GTA_type"/>
    <property type="match status" value="1"/>
</dbReference>
<sequence>MKERNNIKISLIIPVFNIEKYVYKCLCSVVEQTKMPDEVIIIDDCSQDKTSIICDEFSKKYSFIKTIHLTQNGGVSKARNVGIEVSNGKYLLFIDGDDILSKYYVEKILDNIEKFKADLLIGNYTTAENYLDQFENCCIKNNINNMKAEEFRTKLALGEKEGYLWNKLFKRNIIIDNQLKFDERLELFEDLKFVYQYVMNSDTVIEIPDVIYWYRTRIDSAVHQLYSGKRWQQYCVIKYILNNEKQDSKELNNLLIFYAWMYLNSSVNLNENDRKKIVLKDIKKIFFKTNIPYNIKQLMKIAYKTLKNR</sequence>
<evidence type="ECO:0000313" key="5">
    <source>
        <dbReference type="Proteomes" id="UP000008960"/>
    </source>
</evidence>
<dbReference type="PANTHER" id="PTHR22916:SF51">
    <property type="entry name" value="GLYCOSYLTRANSFERASE EPSH-RELATED"/>
    <property type="match status" value="1"/>
</dbReference>
<dbReference type="PANTHER" id="PTHR22916">
    <property type="entry name" value="GLYCOSYLTRANSFERASE"/>
    <property type="match status" value="1"/>
</dbReference>
<dbReference type="Proteomes" id="UP000008960">
    <property type="component" value="Chromosome"/>
</dbReference>